<dbReference type="EMBL" id="JBHRXJ010000002">
    <property type="protein sequence ID" value="MFC3527015.1"/>
    <property type="molecule type" value="Genomic_DNA"/>
</dbReference>
<evidence type="ECO:0000256" key="1">
    <source>
        <dbReference type="SAM" id="Phobius"/>
    </source>
</evidence>
<feature type="transmembrane region" description="Helical" evidence="1">
    <location>
        <begin position="135"/>
        <end position="152"/>
    </location>
</feature>
<keyword evidence="1" id="KW-1133">Transmembrane helix</keyword>
<keyword evidence="3" id="KW-1185">Reference proteome</keyword>
<evidence type="ECO:0000313" key="2">
    <source>
        <dbReference type="EMBL" id="MFC3527015.1"/>
    </source>
</evidence>
<dbReference type="InterPro" id="IPR010699">
    <property type="entry name" value="DUF1275"/>
</dbReference>
<protein>
    <submittedName>
        <fullName evidence="2">YoaK family protein</fullName>
    </submittedName>
</protein>
<reference evidence="3" key="1">
    <citation type="journal article" date="2019" name="Int. J. Syst. Evol. Microbiol.">
        <title>The Global Catalogue of Microorganisms (GCM) 10K type strain sequencing project: providing services to taxonomists for standard genome sequencing and annotation.</title>
        <authorList>
            <consortium name="The Broad Institute Genomics Platform"/>
            <consortium name="The Broad Institute Genome Sequencing Center for Infectious Disease"/>
            <person name="Wu L."/>
            <person name="Ma J."/>
        </authorList>
    </citation>
    <scope>NUCLEOTIDE SEQUENCE [LARGE SCALE GENOMIC DNA]</scope>
    <source>
        <strain evidence="3">KCTC 42899</strain>
    </source>
</reference>
<dbReference type="PANTHER" id="PTHR37314">
    <property type="entry name" value="SLR0142 PROTEIN"/>
    <property type="match status" value="1"/>
</dbReference>
<proteinExistence type="predicted"/>
<name>A0ABV7QYJ0_9RHOB</name>
<dbReference type="RefSeq" id="WP_377742397.1">
    <property type="nucleotide sequence ID" value="NZ_JBHRXJ010000002.1"/>
</dbReference>
<comment type="caution">
    <text evidence="2">The sequence shown here is derived from an EMBL/GenBank/DDBJ whole genome shotgun (WGS) entry which is preliminary data.</text>
</comment>
<dbReference type="Proteomes" id="UP001595721">
    <property type="component" value="Unassembled WGS sequence"/>
</dbReference>
<feature type="transmembrane region" description="Helical" evidence="1">
    <location>
        <begin position="28"/>
        <end position="52"/>
    </location>
</feature>
<dbReference type="PANTHER" id="PTHR37314:SF4">
    <property type="entry name" value="UPF0700 TRANSMEMBRANE PROTEIN YOAK"/>
    <property type="match status" value="1"/>
</dbReference>
<feature type="transmembrane region" description="Helical" evidence="1">
    <location>
        <begin position="225"/>
        <end position="244"/>
    </location>
</feature>
<keyword evidence="1" id="KW-0472">Membrane</keyword>
<feature type="transmembrane region" description="Helical" evidence="1">
    <location>
        <begin position="108"/>
        <end position="129"/>
    </location>
</feature>
<evidence type="ECO:0000313" key="3">
    <source>
        <dbReference type="Proteomes" id="UP001595721"/>
    </source>
</evidence>
<feature type="transmembrane region" description="Helical" evidence="1">
    <location>
        <begin position="199"/>
        <end position="219"/>
    </location>
</feature>
<gene>
    <name evidence="2" type="ORF">ACFOMH_02440</name>
</gene>
<organism evidence="2 3">
    <name type="scientific">Paracoccus mangrovi</name>
    <dbReference type="NCBI Taxonomy" id="1715645"/>
    <lineage>
        <taxon>Bacteria</taxon>
        <taxon>Pseudomonadati</taxon>
        <taxon>Pseudomonadota</taxon>
        <taxon>Alphaproteobacteria</taxon>
        <taxon>Rhodobacterales</taxon>
        <taxon>Paracoccaceae</taxon>
        <taxon>Paracoccus</taxon>
    </lineage>
</organism>
<sequence>MVRRKRLFQPANSARILVGHRRSPASDYLLATILAFVAGAANAGGFFALGQYTSHMTGYLSQIPDHLVGGDLAIAGIAALAIGAFVAGAGFSSLLINWLRWRSGRRHYAAAIAVQGVFLLCFASGGLFTGPLGRLWALACLCFIMGMQNATITKISHARVRTTHATGMITDIGIELGRALCHRLWPGSGVRPDAVKLRILWTLVGAFLTGGIVGALGYATMGFLFSLPLAFILLGISVPALPAIKWRARGPRGGQS</sequence>
<keyword evidence="1" id="KW-0812">Transmembrane</keyword>
<dbReference type="Pfam" id="PF06912">
    <property type="entry name" value="DUF1275"/>
    <property type="match status" value="1"/>
</dbReference>
<feature type="transmembrane region" description="Helical" evidence="1">
    <location>
        <begin position="72"/>
        <end position="96"/>
    </location>
</feature>
<accession>A0ABV7QYJ0</accession>